<dbReference type="InterPro" id="IPR006439">
    <property type="entry name" value="HAD-SF_hydro_IA"/>
</dbReference>
<sequence>MSIELVLFDLDGTLLPMDNDEFTRGYFKLLVKKLAAHGYDPGKLIDSIWSGVAAMVKNDGSCRNEDAFWARFVDIYGPGVLDDKPVFEEFYAVDFSDARVFCGFAEKAAQAVRLARSLGLRTALATNPLFPAVATMARIGWAGLDAGDFELITTYENSSYCKPNPDYYRDCAARLGAGCASCLMVGNDAEEDYSASRAAGMSSFLLTDCLINRKGLDLSSVPHGDFDALMQYLKTLK</sequence>
<dbReference type="Gene3D" id="3.40.50.1000">
    <property type="entry name" value="HAD superfamily/HAD-like"/>
    <property type="match status" value="1"/>
</dbReference>
<evidence type="ECO:0000256" key="1">
    <source>
        <dbReference type="ARBA" id="ARBA00022801"/>
    </source>
</evidence>
<protein>
    <submittedName>
        <fullName evidence="2">HAD family hydrolase</fullName>
    </submittedName>
</protein>
<organism evidence="2 3">
    <name type="scientific">Candidatus Scatomorpha intestinavium</name>
    <dbReference type="NCBI Taxonomy" id="2840922"/>
    <lineage>
        <taxon>Bacteria</taxon>
        <taxon>Bacillati</taxon>
        <taxon>Bacillota</taxon>
        <taxon>Clostridia</taxon>
        <taxon>Eubacteriales</taxon>
        <taxon>Candidatus Scatomorpha</taxon>
    </lineage>
</organism>
<comment type="caution">
    <text evidence="2">The sequence shown here is derived from an EMBL/GenBank/DDBJ whole genome shotgun (WGS) entry which is preliminary data.</text>
</comment>
<dbReference type="GO" id="GO:0016787">
    <property type="term" value="F:hydrolase activity"/>
    <property type="evidence" value="ECO:0007669"/>
    <property type="project" value="UniProtKB-KW"/>
</dbReference>
<dbReference type="AlphaFoldDB" id="A0A9D0ZE18"/>
<dbReference type="InterPro" id="IPR023214">
    <property type="entry name" value="HAD_sf"/>
</dbReference>
<dbReference type="InterPro" id="IPR036412">
    <property type="entry name" value="HAD-like_sf"/>
</dbReference>
<keyword evidence="1 2" id="KW-0378">Hydrolase</keyword>
<dbReference type="SFLD" id="SFLDG01129">
    <property type="entry name" value="C1.5:_HAD__Beta-PGM__Phosphata"/>
    <property type="match status" value="1"/>
</dbReference>
<name>A0A9D0ZE18_9FIRM</name>
<reference evidence="2" key="2">
    <citation type="journal article" date="2021" name="PeerJ">
        <title>Extensive microbial diversity within the chicken gut microbiome revealed by metagenomics and culture.</title>
        <authorList>
            <person name="Gilroy R."/>
            <person name="Ravi A."/>
            <person name="Getino M."/>
            <person name="Pursley I."/>
            <person name="Horton D.L."/>
            <person name="Alikhan N.F."/>
            <person name="Baker D."/>
            <person name="Gharbi K."/>
            <person name="Hall N."/>
            <person name="Watson M."/>
            <person name="Adriaenssens E.M."/>
            <person name="Foster-Nyarko E."/>
            <person name="Jarju S."/>
            <person name="Secka A."/>
            <person name="Antonio M."/>
            <person name="Oren A."/>
            <person name="Chaudhuri R.R."/>
            <person name="La Ragione R."/>
            <person name="Hildebrand F."/>
            <person name="Pallen M.J."/>
        </authorList>
    </citation>
    <scope>NUCLEOTIDE SEQUENCE</scope>
    <source>
        <strain evidence="2">ChiBcolR7-354</strain>
    </source>
</reference>
<dbReference type="Proteomes" id="UP000824262">
    <property type="component" value="Unassembled WGS sequence"/>
</dbReference>
<dbReference type="EMBL" id="DVGA01000041">
    <property type="protein sequence ID" value="HIQ78377.1"/>
    <property type="molecule type" value="Genomic_DNA"/>
</dbReference>
<dbReference type="PRINTS" id="PR00413">
    <property type="entry name" value="HADHALOGNASE"/>
</dbReference>
<gene>
    <name evidence="2" type="ORF">IAB77_03865</name>
</gene>
<dbReference type="Pfam" id="PF00702">
    <property type="entry name" value="Hydrolase"/>
    <property type="match status" value="1"/>
</dbReference>
<dbReference type="SFLD" id="SFLDS00003">
    <property type="entry name" value="Haloacid_Dehalogenase"/>
    <property type="match status" value="1"/>
</dbReference>
<evidence type="ECO:0000313" key="3">
    <source>
        <dbReference type="Proteomes" id="UP000824262"/>
    </source>
</evidence>
<evidence type="ECO:0000313" key="2">
    <source>
        <dbReference type="EMBL" id="HIQ78377.1"/>
    </source>
</evidence>
<dbReference type="InterPro" id="IPR051540">
    <property type="entry name" value="S-2-haloacid_dehalogenase"/>
</dbReference>
<dbReference type="PANTHER" id="PTHR43316:SF3">
    <property type="entry name" value="HALOACID DEHALOGENASE, TYPE II (AFU_ORTHOLOGUE AFUA_2G07750)-RELATED"/>
    <property type="match status" value="1"/>
</dbReference>
<reference evidence="2" key="1">
    <citation type="submission" date="2020-10" db="EMBL/GenBank/DDBJ databases">
        <authorList>
            <person name="Gilroy R."/>
        </authorList>
    </citation>
    <scope>NUCLEOTIDE SEQUENCE</scope>
    <source>
        <strain evidence="2">ChiBcolR7-354</strain>
    </source>
</reference>
<proteinExistence type="predicted"/>
<dbReference type="PANTHER" id="PTHR43316">
    <property type="entry name" value="HYDROLASE, HALOACID DELAHOGENASE-RELATED"/>
    <property type="match status" value="1"/>
</dbReference>
<dbReference type="SUPFAM" id="SSF56784">
    <property type="entry name" value="HAD-like"/>
    <property type="match status" value="1"/>
</dbReference>
<accession>A0A9D0ZE18</accession>